<reference evidence="10 11" key="1">
    <citation type="submission" date="2023-10" db="EMBL/GenBank/DDBJ databases">
        <title>Chromosome-scale genome assembly provides insights into flower coloration mechanisms of Canna indica.</title>
        <authorList>
            <person name="Li C."/>
        </authorList>
    </citation>
    <scope>NUCLEOTIDE SEQUENCE [LARGE SCALE GENOMIC DNA]</scope>
    <source>
        <tissue evidence="10">Flower</tissue>
    </source>
</reference>
<evidence type="ECO:0000256" key="2">
    <source>
        <dbReference type="ARBA" id="ARBA00022478"/>
    </source>
</evidence>
<feature type="compositionally biased region" description="Polar residues" evidence="8">
    <location>
        <begin position="1407"/>
        <end position="1416"/>
    </location>
</feature>
<gene>
    <name evidence="10" type="ORF">Cni_G15246</name>
</gene>
<dbReference type="EC" id="2.7.7.6" evidence="1"/>
<keyword evidence="2 10" id="KW-0240">DNA-directed RNA polymerase</keyword>
<dbReference type="InterPro" id="IPR007066">
    <property type="entry name" value="RNA_pol_Rpb1_3"/>
</dbReference>
<evidence type="ECO:0000256" key="1">
    <source>
        <dbReference type="ARBA" id="ARBA00012418"/>
    </source>
</evidence>
<dbReference type="GO" id="GO:0003899">
    <property type="term" value="F:DNA-directed RNA polymerase activity"/>
    <property type="evidence" value="ECO:0007669"/>
    <property type="project" value="UniProtKB-EC"/>
</dbReference>
<dbReference type="InterPro" id="IPR042102">
    <property type="entry name" value="RNA_pol_Rpb1_3_sf"/>
</dbReference>
<dbReference type="EMBL" id="CP136894">
    <property type="protein sequence ID" value="WOL06512.1"/>
    <property type="molecule type" value="Genomic_DNA"/>
</dbReference>
<dbReference type="Pfam" id="PF04983">
    <property type="entry name" value="RNA_pol_Rpb1_3"/>
    <property type="match status" value="1"/>
</dbReference>
<evidence type="ECO:0000256" key="8">
    <source>
        <dbReference type="SAM" id="MobiDB-lite"/>
    </source>
</evidence>
<dbReference type="InterPro" id="IPR044893">
    <property type="entry name" value="RNA_pol_Rpb1_clamp_domain"/>
</dbReference>
<feature type="compositionally biased region" description="Basic and acidic residues" evidence="8">
    <location>
        <begin position="1432"/>
        <end position="1443"/>
    </location>
</feature>
<sequence>MEDKPCTPLVLDGAVRSIKCSTATAEEIRRYSINECPISHPSQLGNPFLGLPLESGRCESCGTAEIGNCEGHFGHIELPIPVYHPSHVSELRDILSLICLKCMRMKKAKVGAGKEKVSSMPCPYCRDLPPIFIKEARTTDGAIFLELTVSSRTRMRDGFWNFLDRFGFRYGGTFCRPLLAHEALNILKQIPEETKRKLVGKGYFPQSGFIMQHLPVPPNCLRVPEISDGKCIMSNDISKPLLKKVLNKIELIKRSRSGDPNFESHEIEANDLQSSISQYMNLRGAAKAPNDVKKRFVLSSDSTELSTKQWLEKIRTLFIRKGSGFSSRCVITGDPYIGVNVVGLPSEIAKRITFEERVTQHNISHLQKIVDNGLCITYKDGSATYAISLGSKGHTNLKIGQIINRQIIDGDIVFINRPPSTHKHSLQAFRVYIHDDHIVKINPLICFPLGADFDGDCIHIFYPQSLSAKAEVVELFSVEKQLLSSHSGTLNLQLVHDSLLGLKLLSNCSFLGKTVVQQLAMFVSPMLPPPAIIKAHKLGPCWTNFQILQSVLPSHLNSSTEHYCIYEGEIQKFDSSRDIVQALLTDIPTSIHGSKGPKEAINFFNCLQPLLMEMLFMEGFSISLKDFDVPKAVIEEIHGSIQQITCILEQLRSEYNELVELQVENHIKSLKAPIVDFVVKFSALGNLIDPKSESAIVKVAEQLGFLGLQLFERGKYYSRALVENCFRNFVNKHSYGGRSHPSEAYGLVKSSFFHGLAPYEELVHAISSREVMVRSSRGLTEPGTLFKNLMAILRDVVICYDASVRNVVTGSIVQFDYFDNGLDSLSTPAGEPVGVLAATAISNHAYKAVLDSSQNNNSSWELMKEILLCKISFQNDISDRRVTLYLNDCYCPRNFCKENAAYTVLNCLKKVSLRDCACDFSIKYKKQIDLPNSSMTTSGLVGHIHLDKMQLKLLDQTTDNILRKCQDVISSYGKKKGQLSHFLKRVVLSSCESCSTKQPSEGDPCHSPCLQFSYSEASAAQHGESLQRAIHVMANVICPILLDTIVKGNPRIFEAKIVWIGPEATSWVRNSQKTPKGELGLEIVVEKDSVRENGDAWRIAMDACLPVIHLIDTSRSVPYGIQQIQDLLGISCAFDQSVQRLSRSIRMVAKGVMKEHLLLVASSMTCSGNLIGFNTSGYKALFRSFKVQVPFTAATLFTPMKCFENAAEKCHTDSLASVVSSCSWGKKVAIGTGAPFQILWDKKQLATSKDTSKGVYDFLELLRPTTSGEAIGPCLADVDDLAEDVDFDEVCLSPEPDRNMTFEDSDEAEYNREVGKSSWDMPSGSGAKSDNWQVWESREPTDTANGKLEETNTNGWSSWDSSQAKPKATVPANKVNETSGPWETEDAHNDSHPSDEPDAWAKGKLDGNTNGWGSESQDVKLSGQDIWSENVTKNKLDQEEKPSLWKKKRSWSSEGKSSEHASFSSPGAWGSESSKEPPDQSGIPSQDGWGCAKHLNTNTWDSGAANPTQNSSGWGSSVGLDTQTQNSSGWGSSVGLDTRTQNSSGWGFASRKNTSSGRKQQGAQQGAKRWNSNKNTFSASNRRIESLTTEEESILAEVEPIMQRIKKIMRDASDGDRISEDDQKFILEGVFEHHPQKQSKVTDQVDYIVVDKHTSFSESRCFYVVSSDGTRNDFSYIKCMSNFVKKTYPEHGESFGKKYFRTRRPASQTDDNNI</sequence>
<dbReference type="Pfam" id="PF04998">
    <property type="entry name" value="RNA_pol_Rpb1_5"/>
    <property type="match status" value="1"/>
</dbReference>
<dbReference type="Gene3D" id="1.10.274.100">
    <property type="entry name" value="RNA polymerase Rpb1, domain 3"/>
    <property type="match status" value="1"/>
</dbReference>
<dbReference type="Pfam" id="PF00623">
    <property type="entry name" value="RNA_pol_Rpb1_2"/>
    <property type="match status" value="1"/>
</dbReference>
<organism evidence="10 11">
    <name type="scientific">Canna indica</name>
    <name type="common">Indian-shot</name>
    <dbReference type="NCBI Taxonomy" id="4628"/>
    <lineage>
        <taxon>Eukaryota</taxon>
        <taxon>Viridiplantae</taxon>
        <taxon>Streptophyta</taxon>
        <taxon>Embryophyta</taxon>
        <taxon>Tracheophyta</taxon>
        <taxon>Spermatophyta</taxon>
        <taxon>Magnoliopsida</taxon>
        <taxon>Liliopsida</taxon>
        <taxon>Zingiberales</taxon>
        <taxon>Cannaceae</taxon>
        <taxon>Canna</taxon>
    </lineage>
</organism>
<feature type="domain" description="RNA polymerase N-terminal" evidence="9">
    <location>
        <begin position="207"/>
        <end position="506"/>
    </location>
</feature>
<dbReference type="InterPro" id="IPR006592">
    <property type="entry name" value="RNA_pol_N"/>
</dbReference>
<name>A0AAQ3KHL4_9LILI</name>
<dbReference type="Gene3D" id="3.30.1490.180">
    <property type="entry name" value="RNA polymerase ii"/>
    <property type="match status" value="1"/>
</dbReference>
<dbReference type="GO" id="GO:0006351">
    <property type="term" value="P:DNA-templated transcription"/>
    <property type="evidence" value="ECO:0007669"/>
    <property type="project" value="InterPro"/>
</dbReference>
<keyword evidence="5" id="KW-0862">Zinc</keyword>
<dbReference type="Pfam" id="PF11523">
    <property type="entry name" value="DUF3223"/>
    <property type="match status" value="1"/>
</dbReference>
<dbReference type="Proteomes" id="UP001327560">
    <property type="component" value="Chromosome 5"/>
</dbReference>
<dbReference type="PANTHER" id="PTHR19376:SF51">
    <property type="entry name" value="DNA-DIRECTED RNA POLYMERASE V SUBUNIT 1"/>
    <property type="match status" value="1"/>
</dbReference>
<feature type="compositionally biased region" description="Polar residues" evidence="8">
    <location>
        <begin position="1452"/>
        <end position="1465"/>
    </location>
</feature>
<evidence type="ECO:0000256" key="7">
    <source>
        <dbReference type="ARBA" id="ARBA00048552"/>
    </source>
</evidence>
<dbReference type="Gene3D" id="3.10.450.40">
    <property type="match status" value="1"/>
</dbReference>
<evidence type="ECO:0000256" key="3">
    <source>
        <dbReference type="ARBA" id="ARBA00022679"/>
    </source>
</evidence>
<evidence type="ECO:0000256" key="5">
    <source>
        <dbReference type="ARBA" id="ARBA00022833"/>
    </source>
</evidence>
<comment type="catalytic activity">
    <reaction evidence="7">
        <text>RNA(n) + a ribonucleoside 5'-triphosphate = RNA(n+1) + diphosphate</text>
        <dbReference type="Rhea" id="RHEA:21248"/>
        <dbReference type="Rhea" id="RHEA-COMP:14527"/>
        <dbReference type="Rhea" id="RHEA-COMP:17342"/>
        <dbReference type="ChEBI" id="CHEBI:33019"/>
        <dbReference type="ChEBI" id="CHEBI:61557"/>
        <dbReference type="ChEBI" id="CHEBI:140395"/>
        <dbReference type="EC" id="2.7.7.6"/>
    </reaction>
</comment>
<evidence type="ECO:0000256" key="6">
    <source>
        <dbReference type="ARBA" id="ARBA00023163"/>
    </source>
</evidence>
<protein>
    <recommendedName>
        <fullName evidence="1">DNA-directed RNA polymerase</fullName>
        <ecNumber evidence="1">2.7.7.6</ecNumber>
    </recommendedName>
</protein>
<dbReference type="GO" id="GO:0000428">
    <property type="term" value="C:DNA-directed RNA polymerase complex"/>
    <property type="evidence" value="ECO:0007669"/>
    <property type="project" value="UniProtKB-KW"/>
</dbReference>
<keyword evidence="6" id="KW-0804">Transcription</keyword>
<dbReference type="SMART" id="SM00663">
    <property type="entry name" value="RPOLA_N"/>
    <property type="match status" value="1"/>
</dbReference>
<evidence type="ECO:0000256" key="4">
    <source>
        <dbReference type="ARBA" id="ARBA00022695"/>
    </source>
</evidence>
<dbReference type="SUPFAM" id="SSF64484">
    <property type="entry name" value="beta and beta-prime subunits of DNA dependent RNA-polymerase"/>
    <property type="match status" value="1"/>
</dbReference>
<feature type="compositionally biased region" description="Basic and acidic residues" evidence="8">
    <location>
        <begin position="1385"/>
        <end position="1405"/>
    </location>
</feature>
<dbReference type="InterPro" id="IPR045867">
    <property type="entry name" value="DNA-dir_RpoC_beta_prime"/>
</dbReference>
<dbReference type="InterPro" id="IPR000722">
    <property type="entry name" value="RNA_pol_asu"/>
</dbReference>
<evidence type="ECO:0000259" key="9">
    <source>
        <dbReference type="SMART" id="SM00663"/>
    </source>
</evidence>
<evidence type="ECO:0000313" key="10">
    <source>
        <dbReference type="EMBL" id="WOL06512.1"/>
    </source>
</evidence>
<feature type="compositionally biased region" description="Polar residues" evidence="8">
    <location>
        <begin position="1570"/>
        <end position="1581"/>
    </location>
</feature>
<feature type="region of interest" description="Disordered" evidence="8">
    <location>
        <begin position="1290"/>
        <end position="1584"/>
    </location>
</feature>
<keyword evidence="3" id="KW-0808">Transferase</keyword>
<keyword evidence="11" id="KW-1185">Reference proteome</keyword>
<feature type="compositionally biased region" description="Low complexity" evidence="8">
    <location>
        <begin position="1555"/>
        <end position="1569"/>
    </location>
</feature>
<dbReference type="Gene3D" id="2.40.40.20">
    <property type="match status" value="1"/>
</dbReference>
<dbReference type="PANTHER" id="PTHR19376">
    <property type="entry name" value="DNA-DIRECTED RNA POLYMERASE"/>
    <property type="match status" value="1"/>
</dbReference>
<accession>A0AAQ3KHL4</accession>
<proteinExistence type="predicted"/>
<evidence type="ECO:0000313" key="11">
    <source>
        <dbReference type="Proteomes" id="UP001327560"/>
    </source>
</evidence>
<dbReference type="GO" id="GO:0003677">
    <property type="term" value="F:DNA binding"/>
    <property type="evidence" value="ECO:0007669"/>
    <property type="project" value="InterPro"/>
</dbReference>
<feature type="compositionally biased region" description="Polar residues" evidence="8">
    <location>
        <begin position="1351"/>
        <end position="1364"/>
    </location>
</feature>
<dbReference type="InterPro" id="IPR007081">
    <property type="entry name" value="RNA_pol_Rpb1_5"/>
</dbReference>
<keyword evidence="4" id="KW-0548">Nucleotidyltransferase</keyword>
<feature type="compositionally biased region" description="Polar residues" evidence="8">
    <location>
        <begin position="1495"/>
        <end position="1531"/>
    </location>
</feature>
<dbReference type="Gene3D" id="4.10.860.120">
    <property type="entry name" value="RNA polymerase II, clamp domain"/>
    <property type="match status" value="1"/>
</dbReference>